<keyword evidence="9" id="KW-1185">Reference proteome</keyword>
<dbReference type="InterPro" id="IPR022791">
    <property type="entry name" value="L-PG_synthase/AglD"/>
</dbReference>
<evidence type="ECO:0000256" key="1">
    <source>
        <dbReference type="ARBA" id="ARBA00004651"/>
    </source>
</evidence>
<feature type="transmembrane region" description="Helical" evidence="7">
    <location>
        <begin position="235"/>
        <end position="258"/>
    </location>
</feature>
<feature type="transmembrane region" description="Helical" evidence="7">
    <location>
        <begin position="17"/>
        <end position="38"/>
    </location>
</feature>
<accession>A0A9Q4C7E0</accession>
<dbReference type="RefSeq" id="WP_266088064.1">
    <property type="nucleotide sequence ID" value="NZ_RKLV01000010.1"/>
</dbReference>
<feature type="transmembrane region" description="Helical" evidence="7">
    <location>
        <begin position="270"/>
        <end position="288"/>
    </location>
</feature>
<evidence type="ECO:0000256" key="6">
    <source>
        <dbReference type="ARBA" id="ARBA00023136"/>
    </source>
</evidence>
<comment type="caution">
    <text evidence="8">The sequence shown here is derived from an EMBL/GenBank/DDBJ whole genome shotgun (WGS) entry which is preliminary data.</text>
</comment>
<organism evidence="8 9">
    <name type="scientific">Halorutilus salinus</name>
    <dbReference type="NCBI Taxonomy" id="2487751"/>
    <lineage>
        <taxon>Archaea</taxon>
        <taxon>Methanobacteriati</taxon>
        <taxon>Methanobacteriota</taxon>
        <taxon>Stenosarchaea group</taxon>
        <taxon>Halobacteria</taxon>
        <taxon>Halorutilales</taxon>
        <taxon>Halorutilaceae</taxon>
        <taxon>Halorutilus</taxon>
    </lineage>
</organism>
<evidence type="ECO:0000313" key="8">
    <source>
        <dbReference type="EMBL" id="MCX2819631.1"/>
    </source>
</evidence>
<evidence type="ECO:0000313" key="9">
    <source>
        <dbReference type="Proteomes" id="UP001149411"/>
    </source>
</evidence>
<reference evidence="8" key="1">
    <citation type="submission" date="2022-09" db="EMBL/GenBank/DDBJ databases">
        <title>Haloadaptaus new haloarchaeum isolated from saline soil.</title>
        <authorList>
            <person name="Duran-Viseras A."/>
            <person name="Sanchez-Porro C."/>
            <person name="Ventosa A."/>
        </authorList>
    </citation>
    <scope>NUCLEOTIDE SEQUENCE</scope>
    <source>
        <strain evidence="8">F3-133</strain>
    </source>
</reference>
<evidence type="ECO:0000256" key="4">
    <source>
        <dbReference type="ARBA" id="ARBA00022692"/>
    </source>
</evidence>
<dbReference type="GO" id="GO:0005886">
    <property type="term" value="C:plasma membrane"/>
    <property type="evidence" value="ECO:0007669"/>
    <property type="project" value="UniProtKB-SubCell"/>
</dbReference>
<comment type="similarity">
    <text evidence="2">Belongs to the UPF0104 family.</text>
</comment>
<feature type="transmembrane region" description="Helical" evidence="7">
    <location>
        <begin position="50"/>
        <end position="69"/>
    </location>
</feature>
<keyword evidence="4 7" id="KW-0812">Transmembrane</keyword>
<evidence type="ECO:0000256" key="2">
    <source>
        <dbReference type="ARBA" id="ARBA00011061"/>
    </source>
</evidence>
<sequence length="347" mass="37374">MSEDTLRDSLVDIGWRGWVWVGVSVALLAGLVYIADFGEFVTSVRRADTSLFLIALGLGLSSLLVWAWVWHRFFEKVGIESTSSETVRMFLTGNFLNSITPLGQFGGEPIMAYIVSETTDAEYKRTLACVVSADVVNATPFFTFTLGGILYLAVAGSLRGPFVDIAALAVVLLALLSLTAYLLWSDKRGLGDTVIRLTDALEARLGRGESVFESVRESVEGVENAFQDAGDDPRFLITTAAISHLAILAQIASLYFVFRSLGLPTEFVPIYLIVNLSVIATLSPTPGGTGTYEAAFTGLTTLFFSVDLTTAVTAAVLFRLTTYWPGIPVGAVALLTLRNKMKANPGS</sequence>
<dbReference type="NCBIfam" id="TIGR00374">
    <property type="entry name" value="flippase-like domain"/>
    <property type="match status" value="1"/>
</dbReference>
<comment type="subcellular location">
    <subcellularLocation>
        <location evidence="1">Cell membrane</location>
        <topology evidence="1">Multi-pass membrane protein</topology>
    </subcellularLocation>
</comment>
<dbReference type="Proteomes" id="UP001149411">
    <property type="component" value="Unassembled WGS sequence"/>
</dbReference>
<proteinExistence type="inferred from homology"/>
<name>A0A9Q4C7E0_9EURY</name>
<evidence type="ECO:0000256" key="5">
    <source>
        <dbReference type="ARBA" id="ARBA00022989"/>
    </source>
</evidence>
<keyword evidence="3" id="KW-1003">Cell membrane</keyword>
<evidence type="ECO:0000256" key="3">
    <source>
        <dbReference type="ARBA" id="ARBA00022475"/>
    </source>
</evidence>
<protein>
    <submittedName>
        <fullName evidence="8">Lysylphosphatidylglycerol synthase transmembrane domain-containing protein</fullName>
    </submittedName>
</protein>
<dbReference type="PANTHER" id="PTHR39087">
    <property type="entry name" value="UPF0104 MEMBRANE PROTEIN MJ1595"/>
    <property type="match status" value="1"/>
</dbReference>
<evidence type="ECO:0000256" key="7">
    <source>
        <dbReference type="SAM" id="Phobius"/>
    </source>
</evidence>
<feature type="transmembrane region" description="Helical" evidence="7">
    <location>
        <begin position="165"/>
        <end position="184"/>
    </location>
</feature>
<keyword evidence="5 7" id="KW-1133">Transmembrane helix</keyword>
<dbReference type="EMBL" id="RKLV01000010">
    <property type="protein sequence ID" value="MCX2819631.1"/>
    <property type="molecule type" value="Genomic_DNA"/>
</dbReference>
<feature type="transmembrane region" description="Helical" evidence="7">
    <location>
        <begin position="141"/>
        <end position="158"/>
    </location>
</feature>
<gene>
    <name evidence="8" type="ORF">EGH25_09750</name>
</gene>
<dbReference type="PANTHER" id="PTHR39087:SF2">
    <property type="entry name" value="UPF0104 MEMBRANE PROTEIN MJ1595"/>
    <property type="match status" value="1"/>
</dbReference>
<dbReference type="Pfam" id="PF03706">
    <property type="entry name" value="LPG_synthase_TM"/>
    <property type="match status" value="1"/>
</dbReference>
<dbReference type="AlphaFoldDB" id="A0A9Q4C7E0"/>
<keyword evidence="6 7" id="KW-0472">Membrane</keyword>